<dbReference type="Proteomes" id="UP000030104">
    <property type="component" value="Unassembled WGS sequence"/>
</dbReference>
<accession>A0A0A2L2N1</accession>
<dbReference type="OrthoDB" id="4347433at2759"/>
<name>A0A0A2L2N1_PENIT</name>
<sequence>MHHSSTMSNPPFRARHAERSKTTPGFTMIMYLGGETQSPLFPTIGSCIYYARC</sequence>
<evidence type="ECO:0000313" key="3">
    <source>
        <dbReference type="Proteomes" id="UP000030104"/>
    </source>
</evidence>
<dbReference type="HOGENOM" id="CLU_204116_0_0_1"/>
<protein>
    <submittedName>
        <fullName evidence="2">Uncharacterized protein</fullName>
    </submittedName>
</protein>
<reference evidence="2 3" key="1">
    <citation type="journal article" date="2015" name="Mol. Plant Microbe Interact.">
        <title>Genome, transcriptome, and functional analyses of Penicillium expansum provide new insights into secondary metabolism and pathogenicity.</title>
        <authorList>
            <person name="Ballester A.R."/>
            <person name="Marcet-Houben M."/>
            <person name="Levin E."/>
            <person name="Sela N."/>
            <person name="Selma-Lazaro C."/>
            <person name="Carmona L."/>
            <person name="Wisniewski M."/>
            <person name="Droby S."/>
            <person name="Gonzalez-Candelas L."/>
            <person name="Gabaldon T."/>
        </authorList>
    </citation>
    <scope>NUCLEOTIDE SEQUENCE [LARGE SCALE GENOMIC DNA]</scope>
    <source>
        <strain evidence="2 3">PHI-1</strain>
    </source>
</reference>
<keyword evidence="3" id="KW-1185">Reference proteome</keyword>
<organism evidence="2 3">
    <name type="scientific">Penicillium italicum</name>
    <name type="common">Blue mold</name>
    <dbReference type="NCBI Taxonomy" id="40296"/>
    <lineage>
        <taxon>Eukaryota</taxon>
        <taxon>Fungi</taxon>
        <taxon>Dikarya</taxon>
        <taxon>Ascomycota</taxon>
        <taxon>Pezizomycotina</taxon>
        <taxon>Eurotiomycetes</taxon>
        <taxon>Eurotiomycetidae</taxon>
        <taxon>Eurotiales</taxon>
        <taxon>Aspergillaceae</taxon>
        <taxon>Penicillium</taxon>
    </lineage>
</organism>
<feature type="region of interest" description="Disordered" evidence="1">
    <location>
        <begin position="1"/>
        <end position="21"/>
    </location>
</feature>
<dbReference type="AlphaFoldDB" id="A0A0A2L2N1"/>
<gene>
    <name evidence="2" type="ORF">PITC_085060</name>
</gene>
<dbReference type="EMBL" id="JQGA01000699">
    <property type="protein sequence ID" value="KGO74259.1"/>
    <property type="molecule type" value="Genomic_DNA"/>
</dbReference>
<evidence type="ECO:0000256" key="1">
    <source>
        <dbReference type="SAM" id="MobiDB-lite"/>
    </source>
</evidence>
<dbReference type="PhylomeDB" id="A0A0A2L2N1"/>
<proteinExistence type="predicted"/>
<evidence type="ECO:0000313" key="2">
    <source>
        <dbReference type="EMBL" id="KGO74259.1"/>
    </source>
</evidence>
<comment type="caution">
    <text evidence="2">The sequence shown here is derived from an EMBL/GenBank/DDBJ whole genome shotgun (WGS) entry which is preliminary data.</text>
</comment>